<dbReference type="PRINTS" id="PR00069">
    <property type="entry name" value="ALDKETRDTASE"/>
</dbReference>
<dbReference type="Gene3D" id="3.20.20.100">
    <property type="entry name" value="NADP-dependent oxidoreductase domain"/>
    <property type="match status" value="1"/>
</dbReference>
<dbReference type="PROSITE" id="PS00063">
    <property type="entry name" value="ALDOKETO_REDUCTASE_3"/>
    <property type="match status" value="1"/>
</dbReference>
<feature type="site" description="Lowers pKa of active site Tyr" evidence="6">
    <location>
        <position position="77"/>
    </location>
</feature>
<feature type="active site" description="Proton donor" evidence="4">
    <location>
        <position position="52"/>
    </location>
</feature>
<dbReference type="InterPro" id="IPR023210">
    <property type="entry name" value="NADP_OxRdtase_dom"/>
</dbReference>
<keyword evidence="9" id="KW-1185">Reference proteome</keyword>
<dbReference type="GO" id="GO:0016616">
    <property type="term" value="F:oxidoreductase activity, acting on the CH-OH group of donors, NAD or NADP as acceptor"/>
    <property type="evidence" value="ECO:0007669"/>
    <property type="project" value="UniProtKB-ARBA"/>
</dbReference>
<dbReference type="InterPro" id="IPR018170">
    <property type="entry name" value="Aldo/ket_reductase_CS"/>
</dbReference>
<dbReference type="AlphaFoldDB" id="A0A430AH92"/>
<evidence type="ECO:0000256" key="2">
    <source>
        <dbReference type="ARBA" id="ARBA00022857"/>
    </source>
</evidence>
<evidence type="ECO:0000313" key="8">
    <source>
        <dbReference type="EMBL" id="RSU07147.1"/>
    </source>
</evidence>
<dbReference type="PANTHER" id="PTHR43827">
    <property type="entry name" value="2,5-DIKETO-D-GLUCONIC ACID REDUCTASE"/>
    <property type="match status" value="1"/>
</dbReference>
<feature type="domain" description="NADP-dependent oxidoreductase" evidence="7">
    <location>
        <begin position="17"/>
        <end position="260"/>
    </location>
</feature>
<dbReference type="OrthoDB" id="9804790at2"/>
<evidence type="ECO:0000256" key="4">
    <source>
        <dbReference type="PIRSR" id="PIRSR000097-1"/>
    </source>
</evidence>
<name>A0A430AH92_9ENTE</name>
<sequence length="274" mass="30847">MDRNRTTKLANGVEMPKLGLGVWKVDSGAEVVNSVQWAIEAGYRAIDTAAVYKNEAGVGKGIAQSGIKREELFVTTKVWNSDQGYDQTLAAYEESLSKLNLDYVDLYLIHWPVEGKYKETWRALETLYEAGKVRAIGVSNFKEHHLEDLLADAKIAPMINQVELHPLLNQEPLRKFCAQHGIAVEAWSPLGQGKLLVRPELKAIGDKYGKTPAQVILRWDLQNNIFTIPKSVHKERIEQNAAIFDFELSAEDIATINDLNTNERFGPDPDHFDF</sequence>
<dbReference type="PROSITE" id="PS00798">
    <property type="entry name" value="ALDOKETO_REDUCTASE_1"/>
    <property type="match status" value="1"/>
</dbReference>
<reference evidence="8 9" key="1">
    <citation type="submission" date="2017-05" db="EMBL/GenBank/DDBJ databases">
        <title>Vagococcus spp. assemblies.</title>
        <authorList>
            <person name="Gulvik C.A."/>
        </authorList>
    </citation>
    <scope>NUCLEOTIDE SEQUENCE [LARGE SCALE GENOMIC DNA]</scope>
    <source>
        <strain evidence="8 9">DSM 24756</strain>
    </source>
</reference>
<dbReference type="InterPro" id="IPR020471">
    <property type="entry name" value="AKR"/>
</dbReference>
<evidence type="ECO:0000259" key="7">
    <source>
        <dbReference type="Pfam" id="PF00248"/>
    </source>
</evidence>
<comment type="caution">
    <text evidence="8">The sequence shown here is derived from an EMBL/GenBank/DDBJ whole genome shotgun (WGS) entry which is preliminary data.</text>
</comment>
<dbReference type="Proteomes" id="UP000288669">
    <property type="component" value="Unassembled WGS sequence"/>
</dbReference>
<proteinExistence type="inferred from homology"/>
<keyword evidence="3" id="KW-0560">Oxidoreductase</keyword>
<evidence type="ECO:0000256" key="6">
    <source>
        <dbReference type="PIRSR" id="PIRSR000097-3"/>
    </source>
</evidence>
<protein>
    <submittedName>
        <fullName evidence="8">Aldo/keto reductase</fullName>
    </submittedName>
</protein>
<dbReference type="SUPFAM" id="SSF51430">
    <property type="entry name" value="NAD(P)-linked oxidoreductase"/>
    <property type="match status" value="1"/>
</dbReference>
<dbReference type="Pfam" id="PF00248">
    <property type="entry name" value="Aldo_ket_red"/>
    <property type="match status" value="1"/>
</dbReference>
<gene>
    <name evidence="8" type="ORF">CBF30_07790</name>
</gene>
<evidence type="ECO:0000256" key="5">
    <source>
        <dbReference type="PIRSR" id="PIRSR000097-2"/>
    </source>
</evidence>
<dbReference type="PIRSF" id="PIRSF000097">
    <property type="entry name" value="AKR"/>
    <property type="match status" value="1"/>
</dbReference>
<dbReference type="InterPro" id="IPR036812">
    <property type="entry name" value="NAD(P)_OxRdtase_dom_sf"/>
</dbReference>
<dbReference type="PANTHER" id="PTHR43827:SF3">
    <property type="entry name" value="NADP-DEPENDENT OXIDOREDUCTASE DOMAIN-CONTAINING PROTEIN"/>
    <property type="match status" value="1"/>
</dbReference>
<evidence type="ECO:0000313" key="9">
    <source>
        <dbReference type="Proteomes" id="UP000288669"/>
    </source>
</evidence>
<dbReference type="EMBL" id="NGJZ01000002">
    <property type="protein sequence ID" value="RSU07147.1"/>
    <property type="molecule type" value="Genomic_DNA"/>
</dbReference>
<evidence type="ECO:0000256" key="3">
    <source>
        <dbReference type="ARBA" id="ARBA00023002"/>
    </source>
</evidence>
<dbReference type="RefSeq" id="WP_126824730.1">
    <property type="nucleotide sequence ID" value="NZ_JBHLWU010000002.1"/>
</dbReference>
<feature type="binding site" evidence="5">
    <location>
        <position position="110"/>
    </location>
    <ligand>
        <name>substrate</name>
    </ligand>
</feature>
<accession>A0A430AH92</accession>
<evidence type="ECO:0000256" key="1">
    <source>
        <dbReference type="ARBA" id="ARBA00007905"/>
    </source>
</evidence>
<dbReference type="PROSITE" id="PS00062">
    <property type="entry name" value="ALDOKETO_REDUCTASE_2"/>
    <property type="match status" value="1"/>
</dbReference>
<keyword evidence="2" id="KW-0521">NADP</keyword>
<dbReference type="FunFam" id="3.20.20.100:FF:000015">
    <property type="entry name" value="Oxidoreductase, aldo/keto reductase family"/>
    <property type="match status" value="1"/>
</dbReference>
<comment type="similarity">
    <text evidence="1">Belongs to the aldo/keto reductase family.</text>
</comment>
<organism evidence="8 9">
    <name type="scientific">Vagococcus entomophilus</name>
    <dbReference type="NCBI Taxonomy" id="1160095"/>
    <lineage>
        <taxon>Bacteria</taxon>
        <taxon>Bacillati</taxon>
        <taxon>Bacillota</taxon>
        <taxon>Bacilli</taxon>
        <taxon>Lactobacillales</taxon>
        <taxon>Enterococcaceae</taxon>
        <taxon>Vagococcus</taxon>
    </lineage>
</organism>